<dbReference type="RefSeq" id="WP_054339605.1">
    <property type="nucleotide sequence ID" value="NZ_FTOE01000003.1"/>
</dbReference>
<dbReference type="Pfam" id="PF01047">
    <property type="entry name" value="MarR"/>
    <property type="match status" value="1"/>
</dbReference>
<evidence type="ECO:0000256" key="2">
    <source>
        <dbReference type="ARBA" id="ARBA00023125"/>
    </source>
</evidence>
<dbReference type="PRINTS" id="PR00598">
    <property type="entry name" value="HTHMARR"/>
</dbReference>
<dbReference type="STRING" id="619304.SAMN05421760_1033"/>
<dbReference type="SUPFAM" id="SSF46785">
    <property type="entry name" value="Winged helix' DNA-binding domain"/>
    <property type="match status" value="1"/>
</dbReference>
<reference evidence="6" key="1">
    <citation type="submission" date="2017-01" db="EMBL/GenBank/DDBJ databases">
        <authorList>
            <person name="Varghese N."/>
            <person name="Submissions S."/>
        </authorList>
    </citation>
    <scope>NUCLEOTIDE SEQUENCE [LARGE SCALE GENOMIC DNA]</scope>
    <source>
        <strain evidence="6">DSM 22306</strain>
    </source>
</reference>
<keyword evidence="3" id="KW-0804">Transcription</keyword>
<name>A0A1N7KV65_9GAMM</name>
<dbReference type="SMART" id="SM00347">
    <property type="entry name" value="HTH_MARR"/>
    <property type="match status" value="1"/>
</dbReference>
<dbReference type="InterPro" id="IPR023187">
    <property type="entry name" value="Tscrpt_reg_MarR-type_CS"/>
</dbReference>
<dbReference type="GO" id="GO:0003700">
    <property type="term" value="F:DNA-binding transcription factor activity"/>
    <property type="evidence" value="ECO:0007669"/>
    <property type="project" value="InterPro"/>
</dbReference>
<proteinExistence type="predicted"/>
<dbReference type="GO" id="GO:0006950">
    <property type="term" value="P:response to stress"/>
    <property type="evidence" value="ECO:0007669"/>
    <property type="project" value="TreeGrafter"/>
</dbReference>
<keyword evidence="1" id="KW-0805">Transcription regulation</keyword>
<dbReference type="PROSITE" id="PS01117">
    <property type="entry name" value="HTH_MARR_1"/>
    <property type="match status" value="1"/>
</dbReference>
<dbReference type="PANTHER" id="PTHR33164:SF64">
    <property type="entry name" value="TRANSCRIPTIONAL REGULATOR SLYA"/>
    <property type="match status" value="1"/>
</dbReference>
<evidence type="ECO:0000259" key="4">
    <source>
        <dbReference type="PROSITE" id="PS50995"/>
    </source>
</evidence>
<gene>
    <name evidence="5" type="ORF">SAMN05421760_1033</name>
</gene>
<keyword evidence="6" id="KW-1185">Reference proteome</keyword>
<dbReference type="Proteomes" id="UP000185999">
    <property type="component" value="Unassembled WGS sequence"/>
</dbReference>
<organism evidence="5 6">
    <name type="scientific">Neptunomonas antarctica</name>
    <dbReference type="NCBI Taxonomy" id="619304"/>
    <lineage>
        <taxon>Bacteria</taxon>
        <taxon>Pseudomonadati</taxon>
        <taxon>Pseudomonadota</taxon>
        <taxon>Gammaproteobacteria</taxon>
        <taxon>Oceanospirillales</taxon>
        <taxon>Oceanospirillaceae</taxon>
        <taxon>Neptunomonas</taxon>
    </lineage>
</organism>
<evidence type="ECO:0000256" key="3">
    <source>
        <dbReference type="ARBA" id="ARBA00023163"/>
    </source>
</evidence>
<dbReference type="EMBL" id="FTOE01000003">
    <property type="protein sequence ID" value="SIS65493.1"/>
    <property type="molecule type" value="Genomic_DNA"/>
</dbReference>
<dbReference type="AlphaFoldDB" id="A0A1N7KV65"/>
<evidence type="ECO:0000256" key="1">
    <source>
        <dbReference type="ARBA" id="ARBA00023015"/>
    </source>
</evidence>
<dbReference type="Gene3D" id="1.10.10.10">
    <property type="entry name" value="Winged helix-like DNA-binding domain superfamily/Winged helix DNA-binding domain"/>
    <property type="match status" value="1"/>
</dbReference>
<protein>
    <submittedName>
        <fullName evidence="5">DNA-binding transcriptional regulator, MarR family</fullName>
    </submittedName>
</protein>
<sequence length="141" mass="16101">MKETLGFLIFDVARLMRRAYQQKQNNSCLTLAQARALLYVAKGEGVRQVDLAEALEVKPITLARLLDELEKNGLVERRRDPQDRRAHQVYLTSAAQPHLASIKKVIEVIRNEALSDLTEEQIENLLFSLEKMRASLLSDEL</sequence>
<dbReference type="InterPro" id="IPR039422">
    <property type="entry name" value="MarR/SlyA-like"/>
</dbReference>
<dbReference type="GO" id="GO:0003677">
    <property type="term" value="F:DNA binding"/>
    <property type="evidence" value="ECO:0007669"/>
    <property type="project" value="UniProtKB-KW"/>
</dbReference>
<accession>A0A1N7KV65</accession>
<evidence type="ECO:0000313" key="5">
    <source>
        <dbReference type="EMBL" id="SIS65493.1"/>
    </source>
</evidence>
<evidence type="ECO:0000313" key="6">
    <source>
        <dbReference type="Proteomes" id="UP000185999"/>
    </source>
</evidence>
<dbReference type="InterPro" id="IPR036390">
    <property type="entry name" value="WH_DNA-bd_sf"/>
</dbReference>
<feature type="domain" description="HTH marR-type" evidence="4">
    <location>
        <begin position="2"/>
        <end position="134"/>
    </location>
</feature>
<keyword evidence="2 5" id="KW-0238">DNA-binding</keyword>
<dbReference type="PROSITE" id="PS50995">
    <property type="entry name" value="HTH_MARR_2"/>
    <property type="match status" value="1"/>
</dbReference>
<dbReference type="InterPro" id="IPR036388">
    <property type="entry name" value="WH-like_DNA-bd_sf"/>
</dbReference>
<dbReference type="InterPro" id="IPR000835">
    <property type="entry name" value="HTH_MarR-typ"/>
</dbReference>
<dbReference type="PANTHER" id="PTHR33164">
    <property type="entry name" value="TRANSCRIPTIONAL REGULATOR, MARR FAMILY"/>
    <property type="match status" value="1"/>
</dbReference>